<proteinExistence type="predicted"/>
<accession>A0A915JHQ0</accession>
<sequence length="79" mass="9274">MNKGIKLRSNELIAKSKTKFMGPEFDEKIHQLQTEPQIQQQNLLSRSEEKEKIRNKKQEKNEEIEDEKLNAEAECMAVT</sequence>
<feature type="compositionally biased region" description="Basic and acidic residues" evidence="1">
    <location>
        <begin position="46"/>
        <end position="65"/>
    </location>
</feature>
<feature type="region of interest" description="Disordered" evidence="1">
    <location>
        <begin position="33"/>
        <end position="65"/>
    </location>
</feature>
<dbReference type="AlphaFoldDB" id="A0A915JHQ0"/>
<dbReference type="Proteomes" id="UP000887565">
    <property type="component" value="Unplaced"/>
</dbReference>
<organism evidence="2 3">
    <name type="scientific">Romanomermis culicivorax</name>
    <name type="common">Nematode worm</name>
    <dbReference type="NCBI Taxonomy" id="13658"/>
    <lineage>
        <taxon>Eukaryota</taxon>
        <taxon>Metazoa</taxon>
        <taxon>Ecdysozoa</taxon>
        <taxon>Nematoda</taxon>
        <taxon>Enoplea</taxon>
        <taxon>Dorylaimia</taxon>
        <taxon>Mermithida</taxon>
        <taxon>Mermithoidea</taxon>
        <taxon>Mermithidae</taxon>
        <taxon>Romanomermis</taxon>
    </lineage>
</organism>
<evidence type="ECO:0000313" key="2">
    <source>
        <dbReference type="Proteomes" id="UP000887565"/>
    </source>
</evidence>
<evidence type="ECO:0000313" key="3">
    <source>
        <dbReference type="WBParaSite" id="nRc.2.0.1.t25631-RA"/>
    </source>
</evidence>
<protein>
    <submittedName>
        <fullName evidence="3">Uncharacterized protein</fullName>
    </submittedName>
</protein>
<keyword evidence="2" id="KW-1185">Reference proteome</keyword>
<evidence type="ECO:0000256" key="1">
    <source>
        <dbReference type="SAM" id="MobiDB-lite"/>
    </source>
</evidence>
<reference evidence="3" key="1">
    <citation type="submission" date="2022-11" db="UniProtKB">
        <authorList>
            <consortium name="WormBaseParasite"/>
        </authorList>
    </citation>
    <scope>IDENTIFICATION</scope>
</reference>
<name>A0A915JHQ0_ROMCU</name>
<feature type="compositionally biased region" description="Polar residues" evidence="1">
    <location>
        <begin position="33"/>
        <end position="45"/>
    </location>
</feature>
<dbReference type="WBParaSite" id="nRc.2.0.1.t25631-RA">
    <property type="protein sequence ID" value="nRc.2.0.1.t25631-RA"/>
    <property type="gene ID" value="nRc.2.0.1.g25631"/>
</dbReference>